<comment type="caution">
    <text evidence="1">The sequence shown here is derived from an EMBL/GenBank/DDBJ whole genome shotgun (WGS) entry which is preliminary data.</text>
</comment>
<dbReference type="EMBL" id="JAVMBO010000014">
    <property type="protein sequence ID" value="MDS1310539.1"/>
    <property type="molecule type" value="Genomic_DNA"/>
</dbReference>
<evidence type="ECO:0000313" key="1">
    <source>
        <dbReference type="EMBL" id="MDS1310539.1"/>
    </source>
</evidence>
<dbReference type="Proteomes" id="UP001267407">
    <property type="component" value="Unassembled WGS sequence"/>
</dbReference>
<keyword evidence="2" id="KW-1185">Reference proteome</keyword>
<reference evidence="1" key="1">
    <citation type="submission" date="2023-09" db="EMBL/GenBank/DDBJ databases">
        <title>Marinobacter sediminicola sp. nov. and Marinobacter maritimum sp. nov., isolated from marine sediment.</title>
        <authorList>
            <person name="An J."/>
        </authorList>
    </citation>
    <scope>NUCLEOTIDE SEQUENCE</scope>
    <source>
        <strain evidence="1">F60267</strain>
    </source>
</reference>
<proteinExistence type="predicted"/>
<protein>
    <submittedName>
        <fullName evidence="1">Uncharacterized protein</fullName>
    </submittedName>
</protein>
<name>A0ABU2HHI9_9GAMM</name>
<dbReference type="RefSeq" id="WP_200200706.1">
    <property type="nucleotide sequence ID" value="NZ_JAVMBO010000014.1"/>
</dbReference>
<evidence type="ECO:0000313" key="2">
    <source>
        <dbReference type="Proteomes" id="UP001267407"/>
    </source>
</evidence>
<gene>
    <name evidence="1" type="ORF">RKA07_10610</name>
</gene>
<organism evidence="1 2">
    <name type="scientific">Marinobacter xiaoshiensis</name>
    <dbReference type="NCBI Taxonomy" id="3073652"/>
    <lineage>
        <taxon>Bacteria</taxon>
        <taxon>Pseudomonadati</taxon>
        <taxon>Pseudomonadota</taxon>
        <taxon>Gammaproteobacteria</taxon>
        <taxon>Pseudomonadales</taxon>
        <taxon>Marinobacteraceae</taxon>
        <taxon>Marinobacter</taxon>
    </lineage>
</organism>
<sequence>MTVQLSLALLLLVVASGALGYGFVQARGSRALIRKLNSYRIKTNSAVQKRRLDLYEVRNRAKLLEDTVSSGASAVEKVHRVIANTTFSLVERLSKDDEARESALKARKTHDHTSKQVYHAVRTTNKAIHILADSLFITKAERRVILRRGTPEQKKNDE</sequence>
<accession>A0ABU2HHI9</accession>